<reference evidence="2 3" key="1">
    <citation type="submission" date="2015-11" db="EMBL/GenBank/DDBJ databases">
        <title>Genome sequences of Lysobacter enzymogenes strain C3 and Lysobacter antibioticus ATCC 29479.</title>
        <authorList>
            <person name="Kobayashi D.Y."/>
        </authorList>
    </citation>
    <scope>NUCLEOTIDE SEQUENCE [LARGE SCALE GENOMIC DNA]</scope>
    <source>
        <strain evidence="2 3">C3</strain>
    </source>
</reference>
<accession>A0A0S2DGM3</accession>
<name>A0A0S2DGM3_LYSEN</name>
<dbReference type="STRING" id="69.GLE_2057"/>
<dbReference type="Gene3D" id="1.20.1270.180">
    <property type="match status" value="1"/>
</dbReference>
<dbReference type="PATRIC" id="fig|69.6.peg.2022"/>
<sequence>MHIRPALSCAIALTACFAAATHAAAPAPKPEALRASYQRCLADSGGVTPAMQDCLDTEYAYQDGRLNQVYRRLIQRLSKPEAARLRECQRAWIGQRDRACDPGTRPGQGQLFDADNCRLRKTAERAAQLQAQLASTR</sequence>
<evidence type="ECO:0000259" key="1">
    <source>
        <dbReference type="Pfam" id="PF07007"/>
    </source>
</evidence>
<dbReference type="AlphaFoldDB" id="A0A0S2DGM3"/>
<dbReference type="KEGG" id="lez:GLE_2057"/>
<dbReference type="OrthoDB" id="7340239at2"/>
<evidence type="ECO:0000313" key="3">
    <source>
        <dbReference type="Proteomes" id="UP000061569"/>
    </source>
</evidence>
<proteinExistence type="predicted"/>
<gene>
    <name evidence="2" type="ORF">GLE_2057</name>
</gene>
<dbReference type="PANTHER" id="PTHR39176">
    <property type="entry name" value="PERIPLASMIC PROTEIN-RELATED"/>
    <property type="match status" value="1"/>
</dbReference>
<dbReference type="PANTHER" id="PTHR39176:SF1">
    <property type="entry name" value="PERIPLASMIC PROTEIN"/>
    <property type="match status" value="1"/>
</dbReference>
<evidence type="ECO:0000313" key="2">
    <source>
        <dbReference type="EMBL" id="ALN57407.1"/>
    </source>
</evidence>
<dbReference type="PROSITE" id="PS51257">
    <property type="entry name" value="PROKAR_LIPOPROTEIN"/>
    <property type="match status" value="1"/>
</dbReference>
<protein>
    <recommendedName>
        <fullName evidence="1">Lysozyme inhibitor LprI-like N-terminal domain-containing protein</fullName>
    </recommendedName>
</protein>
<dbReference type="EMBL" id="CP013140">
    <property type="protein sequence ID" value="ALN57407.1"/>
    <property type="molecule type" value="Genomic_DNA"/>
</dbReference>
<organism evidence="2 3">
    <name type="scientific">Lysobacter enzymogenes</name>
    <dbReference type="NCBI Taxonomy" id="69"/>
    <lineage>
        <taxon>Bacteria</taxon>
        <taxon>Pseudomonadati</taxon>
        <taxon>Pseudomonadota</taxon>
        <taxon>Gammaproteobacteria</taxon>
        <taxon>Lysobacterales</taxon>
        <taxon>Lysobacteraceae</taxon>
        <taxon>Lysobacter</taxon>
    </lineage>
</organism>
<dbReference type="InterPro" id="IPR009739">
    <property type="entry name" value="LprI-like_N"/>
</dbReference>
<feature type="domain" description="Lysozyme inhibitor LprI-like N-terminal" evidence="1">
    <location>
        <begin position="45"/>
        <end position="129"/>
    </location>
</feature>
<dbReference type="Pfam" id="PF07007">
    <property type="entry name" value="LprI"/>
    <property type="match status" value="1"/>
</dbReference>
<dbReference type="Proteomes" id="UP000061569">
    <property type="component" value="Chromosome"/>
</dbReference>